<evidence type="ECO:0000256" key="1">
    <source>
        <dbReference type="ARBA" id="ARBA00004123"/>
    </source>
</evidence>
<evidence type="ECO:0000256" key="4">
    <source>
        <dbReference type="ARBA" id="ARBA00022833"/>
    </source>
</evidence>
<feature type="domain" description="CW-type" evidence="11">
    <location>
        <begin position="263"/>
        <end position="318"/>
    </location>
</feature>
<keyword evidence="5" id="KW-0805">Transcription regulation</keyword>
<keyword evidence="13" id="KW-1185">Reference proteome</keyword>
<feature type="compositionally biased region" description="Basic and acidic residues" evidence="9">
    <location>
        <begin position="1"/>
        <end position="14"/>
    </location>
</feature>
<dbReference type="GO" id="GO:0008270">
    <property type="term" value="F:zinc ion binding"/>
    <property type="evidence" value="ECO:0007669"/>
    <property type="project" value="UniProtKB-KW"/>
</dbReference>
<evidence type="ECO:0000256" key="5">
    <source>
        <dbReference type="ARBA" id="ARBA00023015"/>
    </source>
</evidence>
<comment type="subcellular location">
    <subcellularLocation>
        <location evidence="1">Nucleus</location>
    </subcellularLocation>
</comment>
<dbReference type="FunFam" id="3.30.890.10:FF:000012">
    <property type="entry name" value="Methyl-CpG-binding domain-containing protein 1"/>
    <property type="match status" value="1"/>
</dbReference>
<evidence type="ECO:0000259" key="10">
    <source>
        <dbReference type="PROSITE" id="PS50982"/>
    </source>
</evidence>
<dbReference type="PANTHER" id="PTHR12396">
    <property type="entry name" value="METHYL-CPG BINDING PROTEIN, MBD"/>
    <property type="match status" value="1"/>
</dbReference>
<dbReference type="PROSITE" id="PS51050">
    <property type="entry name" value="ZF_CW"/>
    <property type="match status" value="1"/>
</dbReference>
<gene>
    <name evidence="12" type="ORF">AARE701A_LOCUS14100</name>
</gene>
<dbReference type="Pfam" id="PF11250">
    <property type="entry name" value="FAF"/>
    <property type="match status" value="1"/>
</dbReference>
<feature type="compositionally biased region" description="Basic and acidic residues" evidence="9">
    <location>
        <begin position="142"/>
        <end position="152"/>
    </location>
</feature>
<dbReference type="InterPro" id="IPR011124">
    <property type="entry name" value="Znf_CW"/>
</dbReference>
<organism evidence="12 13">
    <name type="scientific">Arabidopsis arenosa</name>
    <name type="common">Sand rock-cress</name>
    <name type="synonym">Cardaminopsis arenosa</name>
    <dbReference type="NCBI Taxonomy" id="38785"/>
    <lineage>
        <taxon>Eukaryota</taxon>
        <taxon>Viridiplantae</taxon>
        <taxon>Streptophyta</taxon>
        <taxon>Embryophyta</taxon>
        <taxon>Tracheophyta</taxon>
        <taxon>Spermatophyta</taxon>
        <taxon>Magnoliopsida</taxon>
        <taxon>eudicotyledons</taxon>
        <taxon>Gunneridae</taxon>
        <taxon>Pentapetalae</taxon>
        <taxon>rosids</taxon>
        <taxon>malvids</taxon>
        <taxon>Brassicales</taxon>
        <taxon>Brassicaceae</taxon>
        <taxon>Camelineae</taxon>
        <taxon>Arabidopsis</taxon>
    </lineage>
</organism>
<dbReference type="InterPro" id="IPR016177">
    <property type="entry name" value="DNA-bd_dom_sf"/>
</dbReference>
<protein>
    <submittedName>
        <fullName evidence="12">Uncharacterized protein</fullName>
    </submittedName>
</protein>
<evidence type="ECO:0000313" key="12">
    <source>
        <dbReference type="EMBL" id="CAE6081495.1"/>
    </source>
</evidence>
<keyword evidence="2" id="KW-0479">Metal-binding</keyword>
<evidence type="ECO:0000256" key="3">
    <source>
        <dbReference type="ARBA" id="ARBA00022771"/>
    </source>
</evidence>
<dbReference type="AlphaFoldDB" id="A0A8S2AQ70"/>
<evidence type="ECO:0000256" key="6">
    <source>
        <dbReference type="ARBA" id="ARBA00023125"/>
    </source>
</evidence>
<sequence length="424" mass="48161">MQSSCDHRESKEGRAVMLIMTSSSTILTGEDDEEHRTPSSAEDDTPTHSHRRRWSTPVNSRGESLQSFSVNRSLEIKSDHENPDDECREHRGVSGVNLDEYFSCSSENNSYSFYLGGKISPWGPYGPPLLTESSRLNAPSPRGEERRGRSVTRKRDLPPFLTTLDCNGRPRFHHRRVRSEGRLEIASVAVDSPEIVSVRGREGLRIGTEAYLRVREASLFGTLKIWRKTLFVLLKQNLLGSEMEEDEIAKPAKPKAKRDTAPGRLIDTYAAQCENCHKWRVIDSQDEYEDIRSKMLEDPFNCQKKQGMSCEEPADLDYDSSRTWVIDKPGLPKTPQGFRRSLVLRKDYSKMDTYYFTPTGKKLRSRNEIAAFVEANPEFKNAPLGDFNFTVPKVMEDTVPPDPKLGSPISTTTTEKSSFKQIQD</sequence>
<keyword evidence="8" id="KW-0539">Nucleus</keyword>
<dbReference type="SUPFAM" id="SSF54171">
    <property type="entry name" value="DNA-binding domain"/>
    <property type="match status" value="1"/>
</dbReference>
<dbReference type="InterPro" id="IPR046431">
    <property type="entry name" value="FAF_dom"/>
</dbReference>
<dbReference type="Proteomes" id="UP000682877">
    <property type="component" value="Chromosome 5"/>
</dbReference>
<dbReference type="SMART" id="SM00391">
    <property type="entry name" value="MBD"/>
    <property type="match status" value="1"/>
</dbReference>
<keyword evidence="7" id="KW-0804">Transcription</keyword>
<evidence type="ECO:0000256" key="8">
    <source>
        <dbReference type="ARBA" id="ARBA00023242"/>
    </source>
</evidence>
<evidence type="ECO:0000256" key="2">
    <source>
        <dbReference type="ARBA" id="ARBA00022723"/>
    </source>
</evidence>
<name>A0A8S2AQ70_ARAAE</name>
<feature type="region of interest" description="Disordered" evidence="9">
    <location>
        <begin position="131"/>
        <end position="152"/>
    </location>
</feature>
<dbReference type="GO" id="GO:0000118">
    <property type="term" value="C:histone deacetylase complex"/>
    <property type="evidence" value="ECO:0007669"/>
    <property type="project" value="UniProtKB-ARBA"/>
</dbReference>
<keyword evidence="4" id="KW-0862">Zinc</keyword>
<evidence type="ECO:0000259" key="11">
    <source>
        <dbReference type="PROSITE" id="PS51050"/>
    </source>
</evidence>
<dbReference type="Pfam" id="PF01429">
    <property type="entry name" value="MBD"/>
    <property type="match status" value="1"/>
</dbReference>
<keyword evidence="3" id="KW-0863">Zinc-finger</keyword>
<dbReference type="PROSITE" id="PS50982">
    <property type="entry name" value="MBD"/>
    <property type="match status" value="1"/>
</dbReference>
<evidence type="ECO:0000256" key="9">
    <source>
        <dbReference type="SAM" id="MobiDB-lite"/>
    </source>
</evidence>
<proteinExistence type="predicted"/>
<dbReference type="CDD" id="cd01396">
    <property type="entry name" value="MeCP2_MBD"/>
    <property type="match status" value="1"/>
</dbReference>
<evidence type="ECO:0000313" key="13">
    <source>
        <dbReference type="Proteomes" id="UP000682877"/>
    </source>
</evidence>
<feature type="region of interest" description="Disordered" evidence="9">
    <location>
        <begin position="1"/>
        <end position="91"/>
    </location>
</feature>
<reference evidence="12" key="1">
    <citation type="submission" date="2021-01" db="EMBL/GenBank/DDBJ databases">
        <authorList>
            <person name="Bezrukov I."/>
        </authorList>
    </citation>
    <scope>NUCLEOTIDE SEQUENCE</scope>
</reference>
<feature type="compositionally biased region" description="Basic and acidic residues" evidence="9">
    <location>
        <begin position="74"/>
        <end position="91"/>
    </location>
</feature>
<feature type="compositionally biased region" description="Polar residues" evidence="9">
    <location>
        <begin position="408"/>
        <end position="424"/>
    </location>
</feature>
<feature type="compositionally biased region" description="Polar residues" evidence="9">
    <location>
        <begin position="56"/>
        <end position="72"/>
    </location>
</feature>
<accession>A0A8S2AQ70</accession>
<dbReference type="EMBL" id="LR999455">
    <property type="protein sequence ID" value="CAE6081495.1"/>
    <property type="molecule type" value="Genomic_DNA"/>
</dbReference>
<feature type="region of interest" description="Disordered" evidence="9">
    <location>
        <begin position="396"/>
        <end position="424"/>
    </location>
</feature>
<keyword evidence="6" id="KW-0238">DNA-binding</keyword>
<feature type="domain" description="MBD" evidence="10">
    <location>
        <begin position="324"/>
        <end position="394"/>
    </location>
</feature>
<dbReference type="Pfam" id="PF07496">
    <property type="entry name" value="zf-CW"/>
    <property type="match status" value="1"/>
</dbReference>
<dbReference type="PANTHER" id="PTHR12396:SF10">
    <property type="entry name" value="METHYL-CPG-BINDING DOMAIN-CONTAINING PROTEIN 1-RELATED"/>
    <property type="match status" value="1"/>
</dbReference>
<dbReference type="GO" id="GO:0003677">
    <property type="term" value="F:DNA binding"/>
    <property type="evidence" value="ECO:0007669"/>
    <property type="project" value="UniProtKB-KW"/>
</dbReference>
<dbReference type="Gene3D" id="3.30.890.10">
    <property type="entry name" value="Methyl-cpg-binding Protein 2, Chain A"/>
    <property type="match status" value="1"/>
</dbReference>
<evidence type="ECO:0000256" key="7">
    <source>
        <dbReference type="ARBA" id="ARBA00023163"/>
    </source>
</evidence>
<dbReference type="InterPro" id="IPR001739">
    <property type="entry name" value="Methyl_CpG_DNA-bd"/>
</dbReference>